<evidence type="ECO:0000313" key="2">
    <source>
        <dbReference type="EMBL" id="MFB9531626.1"/>
    </source>
</evidence>
<proteinExistence type="predicted"/>
<keyword evidence="3" id="KW-1185">Reference proteome</keyword>
<feature type="compositionally biased region" description="Low complexity" evidence="1">
    <location>
        <begin position="69"/>
        <end position="95"/>
    </location>
</feature>
<dbReference type="EMBL" id="JBHMCE010000011">
    <property type="protein sequence ID" value="MFB9531626.1"/>
    <property type="molecule type" value="Genomic_DNA"/>
</dbReference>
<feature type="region of interest" description="Disordered" evidence="1">
    <location>
        <begin position="59"/>
        <end position="95"/>
    </location>
</feature>
<dbReference type="Proteomes" id="UP001589646">
    <property type="component" value="Unassembled WGS sequence"/>
</dbReference>
<protein>
    <submittedName>
        <fullName evidence="2">Uncharacterized protein</fullName>
    </submittedName>
</protein>
<dbReference type="RefSeq" id="WP_346119428.1">
    <property type="nucleotide sequence ID" value="NZ_BAAAXC010000008.1"/>
</dbReference>
<organism evidence="2 3">
    <name type="scientific">Nonomuraea roseola</name>
    <dbReference type="NCBI Taxonomy" id="46179"/>
    <lineage>
        <taxon>Bacteria</taxon>
        <taxon>Bacillati</taxon>
        <taxon>Actinomycetota</taxon>
        <taxon>Actinomycetes</taxon>
        <taxon>Streptosporangiales</taxon>
        <taxon>Streptosporangiaceae</taxon>
        <taxon>Nonomuraea</taxon>
    </lineage>
</organism>
<evidence type="ECO:0000256" key="1">
    <source>
        <dbReference type="SAM" id="MobiDB-lite"/>
    </source>
</evidence>
<reference evidence="2 3" key="1">
    <citation type="submission" date="2024-09" db="EMBL/GenBank/DDBJ databases">
        <authorList>
            <person name="Sun Q."/>
            <person name="Mori K."/>
        </authorList>
    </citation>
    <scope>NUCLEOTIDE SEQUENCE [LARGE SCALE GENOMIC DNA]</scope>
    <source>
        <strain evidence="2 3">JCM 3323</strain>
    </source>
</reference>
<comment type="caution">
    <text evidence="2">The sequence shown here is derived from an EMBL/GenBank/DDBJ whole genome shotgun (WGS) entry which is preliminary data.</text>
</comment>
<gene>
    <name evidence="2" type="ORF">ACFFRN_33915</name>
</gene>
<evidence type="ECO:0000313" key="3">
    <source>
        <dbReference type="Proteomes" id="UP001589646"/>
    </source>
</evidence>
<sequence>MAYRFAQDEKFNFEIQLALGQVQAGAGDVGEILSTTARVIDGDAESWFTEWTRTGERVHWPRRARPAATPTGSGCSPPSSTSCAPAPRSTPTGSC</sequence>
<name>A0ABV5Q812_9ACTN</name>
<dbReference type="Gene3D" id="1.20.1440.110">
    <property type="entry name" value="acylaminoacyl peptidase"/>
    <property type="match status" value="1"/>
</dbReference>
<accession>A0ABV5Q812</accession>